<feature type="compositionally biased region" description="Basic and acidic residues" evidence="4">
    <location>
        <begin position="101"/>
        <end position="110"/>
    </location>
</feature>
<proteinExistence type="predicted"/>
<dbReference type="InterPro" id="IPR002404">
    <property type="entry name" value="IRS_PTB"/>
</dbReference>
<dbReference type="CDD" id="cd01204">
    <property type="entry name" value="PTB_IRS"/>
    <property type="match status" value="1"/>
</dbReference>
<dbReference type="SMART" id="SM00310">
    <property type="entry name" value="PTBI"/>
    <property type="match status" value="1"/>
</dbReference>
<dbReference type="PROSITE" id="PS51064">
    <property type="entry name" value="IRS_PTB"/>
    <property type="match status" value="1"/>
</dbReference>
<protein>
    <recommendedName>
        <fullName evidence="5">IRS-type PTB domain-containing protein</fullName>
    </recommendedName>
</protein>
<accession>A0ABQ9G0H5</accession>
<dbReference type="InterPro" id="IPR039011">
    <property type="entry name" value="IRS"/>
</dbReference>
<dbReference type="Gene3D" id="2.30.29.30">
    <property type="entry name" value="Pleckstrin-homology domain (PH domain)/Phosphotyrosine-binding domain (PTB)"/>
    <property type="match status" value="1"/>
</dbReference>
<gene>
    <name evidence="6" type="ORF">KUTeg_000263</name>
</gene>
<dbReference type="Pfam" id="PF02174">
    <property type="entry name" value="IRS"/>
    <property type="match status" value="1"/>
</dbReference>
<sequence>MKSRKFVWQVTIRPKGLSISKNMCGQYRLCLSDVAVCFYKPSSDTADYVFQLASIRRCGHSDNFFYMEVGRSAPTGDGELWMQVEDKDIAKNLHEEVLKHMRSSSDEFRGRSSTGLSRHNVDDSSHIRQRTNSESKAHGSPRRNRVSTLENKRPQSTVVMQRTTAVTQMTEPPHIPHPAMFEPPPPSGPSYLNELSVPPHGHRFRSDSAESHGSRCSVKSTTDIFGSSPAEMFLHPVNRSMTPDSLPKPITEESSAYLDMSPEMKGPFSLT</sequence>
<dbReference type="PANTHER" id="PTHR10614">
    <property type="entry name" value="INSULIN RECEPTOR SUBSTRATE"/>
    <property type="match status" value="1"/>
</dbReference>
<dbReference type="InterPro" id="IPR011993">
    <property type="entry name" value="PH-like_dom_sf"/>
</dbReference>
<keyword evidence="2" id="KW-0677">Repeat</keyword>
<evidence type="ECO:0000259" key="5">
    <source>
        <dbReference type="PROSITE" id="PS51064"/>
    </source>
</evidence>
<evidence type="ECO:0000256" key="4">
    <source>
        <dbReference type="SAM" id="MobiDB-lite"/>
    </source>
</evidence>
<evidence type="ECO:0000256" key="3">
    <source>
        <dbReference type="ARBA" id="ARBA00022782"/>
    </source>
</evidence>
<feature type="compositionally biased region" description="Polar residues" evidence="4">
    <location>
        <begin position="146"/>
        <end position="158"/>
    </location>
</feature>
<evidence type="ECO:0000313" key="7">
    <source>
        <dbReference type="Proteomes" id="UP001217089"/>
    </source>
</evidence>
<dbReference type="Proteomes" id="UP001217089">
    <property type="component" value="Unassembled WGS sequence"/>
</dbReference>
<keyword evidence="7" id="KW-1185">Reference proteome</keyword>
<feature type="region of interest" description="Disordered" evidence="4">
    <location>
        <begin position="101"/>
        <end position="158"/>
    </location>
</feature>
<keyword evidence="3" id="KW-0221">Differentiation</keyword>
<reference evidence="6 7" key="1">
    <citation type="submission" date="2022-12" db="EMBL/GenBank/DDBJ databases">
        <title>Chromosome-level genome of Tegillarca granosa.</title>
        <authorList>
            <person name="Kim J."/>
        </authorList>
    </citation>
    <scope>NUCLEOTIDE SEQUENCE [LARGE SCALE GENOMIC DNA]</scope>
    <source>
        <strain evidence="6">Teg-2019</strain>
        <tissue evidence="6">Adductor muscle</tissue>
    </source>
</reference>
<evidence type="ECO:0000313" key="6">
    <source>
        <dbReference type="EMBL" id="KAJ8321792.1"/>
    </source>
</evidence>
<evidence type="ECO:0000256" key="1">
    <source>
        <dbReference type="ARBA" id="ARBA00022553"/>
    </source>
</evidence>
<organism evidence="6 7">
    <name type="scientific">Tegillarca granosa</name>
    <name type="common">Malaysian cockle</name>
    <name type="synonym">Anadara granosa</name>
    <dbReference type="NCBI Taxonomy" id="220873"/>
    <lineage>
        <taxon>Eukaryota</taxon>
        <taxon>Metazoa</taxon>
        <taxon>Spiralia</taxon>
        <taxon>Lophotrochozoa</taxon>
        <taxon>Mollusca</taxon>
        <taxon>Bivalvia</taxon>
        <taxon>Autobranchia</taxon>
        <taxon>Pteriomorphia</taxon>
        <taxon>Arcoida</taxon>
        <taxon>Arcoidea</taxon>
        <taxon>Arcidae</taxon>
        <taxon>Tegillarca</taxon>
    </lineage>
</organism>
<comment type="caution">
    <text evidence="6">The sequence shown here is derived from an EMBL/GenBank/DDBJ whole genome shotgun (WGS) entry which is preliminary data.</text>
</comment>
<dbReference type="PANTHER" id="PTHR10614:SF13">
    <property type="entry name" value="INSULIN RECEPTOR SUBSTRATE 1"/>
    <property type="match status" value="1"/>
</dbReference>
<feature type="compositionally biased region" description="Basic and acidic residues" evidence="4">
    <location>
        <begin position="119"/>
        <end position="137"/>
    </location>
</feature>
<dbReference type="SMART" id="SM01244">
    <property type="entry name" value="IRS"/>
    <property type="match status" value="1"/>
</dbReference>
<dbReference type="PRINTS" id="PR00628">
    <property type="entry name" value="INSULINRSI"/>
</dbReference>
<dbReference type="EMBL" id="JARBDR010000018">
    <property type="protein sequence ID" value="KAJ8321792.1"/>
    <property type="molecule type" value="Genomic_DNA"/>
</dbReference>
<name>A0ABQ9G0H5_TEGGR</name>
<feature type="domain" description="IRS-type PTB" evidence="5">
    <location>
        <begin position="4"/>
        <end position="108"/>
    </location>
</feature>
<keyword evidence="1" id="KW-0597">Phosphoprotein</keyword>
<feature type="region of interest" description="Disordered" evidence="4">
    <location>
        <begin position="235"/>
        <end position="271"/>
    </location>
</feature>
<evidence type="ECO:0000256" key="2">
    <source>
        <dbReference type="ARBA" id="ARBA00022737"/>
    </source>
</evidence>
<dbReference type="SUPFAM" id="SSF50729">
    <property type="entry name" value="PH domain-like"/>
    <property type="match status" value="1"/>
</dbReference>